<evidence type="ECO:0000313" key="7">
    <source>
        <dbReference type="Proteomes" id="UP000290189"/>
    </source>
</evidence>
<evidence type="ECO:0000259" key="4">
    <source>
        <dbReference type="PROSITE" id="PS50009"/>
    </source>
</evidence>
<dbReference type="InterPro" id="IPR023578">
    <property type="entry name" value="Ras_GEF_dom_sf"/>
</dbReference>
<keyword evidence="1 2" id="KW-0344">Guanine-nucleotide releasing factor</keyword>
<feature type="compositionally biased region" description="Low complexity" evidence="3">
    <location>
        <begin position="31"/>
        <end position="46"/>
    </location>
</feature>
<geneLocation type="mitochondrion" evidence="6"/>
<dbReference type="Pfam" id="PF00618">
    <property type="entry name" value="RasGEF_N"/>
    <property type="match status" value="1"/>
</dbReference>
<reference evidence="6 7" key="1">
    <citation type="submission" date="2018-03" db="EMBL/GenBank/DDBJ databases">
        <authorList>
            <person name="Fogelqvist J."/>
        </authorList>
    </citation>
    <scope>NUCLEOTIDE SEQUENCE [LARGE SCALE GENOMIC DNA]</scope>
</reference>
<dbReference type="PROSITE" id="PS50212">
    <property type="entry name" value="RASGEF_NTER"/>
    <property type="match status" value="1"/>
</dbReference>
<dbReference type="EMBL" id="OVEO01000001">
    <property type="protein sequence ID" value="SPQ92920.1"/>
    <property type="molecule type" value="Genomic_DNA"/>
</dbReference>
<dbReference type="GO" id="GO:0007265">
    <property type="term" value="P:Ras protein signal transduction"/>
    <property type="evidence" value="ECO:0007669"/>
    <property type="project" value="TreeGrafter"/>
</dbReference>
<evidence type="ECO:0000256" key="3">
    <source>
        <dbReference type="SAM" id="MobiDB-lite"/>
    </source>
</evidence>
<keyword evidence="6" id="KW-0496">Mitochondrion</keyword>
<dbReference type="PROSITE" id="PS50009">
    <property type="entry name" value="RASGEF_CAT"/>
    <property type="match status" value="1"/>
</dbReference>
<dbReference type="GO" id="GO:0005085">
    <property type="term" value="F:guanyl-nucleotide exchange factor activity"/>
    <property type="evidence" value="ECO:0007669"/>
    <property type="project" value="UniProtKB-KW"/>
</dbReference>
<dbReference type="Proteomes" id="UP000290189">
    <property type="component" value="Unassembled WGS sequence"/>
</dbReference>
<dbReference type="SUPFAM" id="SSF48366">
    <property type="entry name" value="Ras GEF"/>
    <property type="match status" value="1"/>
</dbReference>
<dbReference type="InterPro" id="IPR036964">
    <property type="entry name" value="RASGEF_cat_dom_sf"/>
</dbReference>
<dbReference type="PANTHER" id="PTHR23113">
    <property type="entry name" value="GUANINE NUCLEOTIDE EXCHANGE FACTOR"/>
    <property type="match status" value="1"/>
</dbReference>
<dbReference type="Gene3D" id="1.10.840.10">
    <property type="entry name" value="Ras guanine-nucleotide exchange factors catalytic domain"/>
    <property type="match status" value="1"/>
</dbReference>
<dbReference type="GO" id="GO:0005886">
    <property type="term" value="C:plasma membrane"/>
    <property type="evidence" value="ECO:0007669"/>
    <property type="project" value="TreeGrafter"/>
</dbReference>
<dbReference type="InterPro" id="IPR000651">
    <property type="entry name" value="Ras-like_Gua-exchang_fac_N"/>
</dbReference>
<evidence type="ECO:0000313" key="6">
    <source>
        <dbReference type="EMBL" id="SPQ92920.1"/>
    </source>
</evidence>
<accession>A0A3P3XYL9</accession>
<dbReference type="InterPro" id="IPR008937">
    <property type="entry name" value="Ras-like_GEF"/>
</dbReference>
<name>A0A3P3XYL9_PLABS</name>
<dbReference type="Gene3D" id="1.20.870.10">
    <property type="entry name" value="Son of sevenless (SoS) protein Chain: S domain 1"/>
    <property type="match status" value="1"/>
</dbReference>
<dbReference type="AlphaFoldDB" id="A0A3P3XYL9"/>
<dbReference type="CDD" id="cd00155">
    <property type="entry name" value="RasGEF"/>
    <property type="match status" value="1"/>
</dbReference>
<dbReference type="CDD" id="cd06224">
    <property type="entry name" value="REM"/>
    <property type="match status" value="1"/>
</dbReference>
<protein>
    <recommendedName>
        <fullName evidence="8">Ras-GEF domain-containing protein</fullName>
    </recommendedName>
</protein>
<gene>
    <name evidence="6" type="ORF">PLBR_LOCUS135</name>
</gene>
<dbReference type="InterPro" id="IPR001895">
    <property type="entry name" value="RASGEF_cat_dom"/>
</dbReference>
<evidence type="ECO:0000256" key="1">
    <source>
        <dbReference type="ARBA" id="ARBA00022658"/>
    </source>
</evidence>
<feature type="domain" description="Ras-GEF" evidence="4">
    <location>
        <begin position="395"/>
        <end position="627"/>
    </location>
</feature>
<sequence>MLLLQRLNVQERRSQELRMKSSALLGGRSPRSLSTNGASSSTGSRRGSGYILDEGWKADLEHALYTGNTNANIRTIMAMLLTQRDVVLHRLSQATRDECQTLVARIRQSSNSKTITAPRLESEFEDTIRRQTAQDGLPRVTWEFERMEVEEIKRRSGQMDPLLLAEYVDLHSGYGQAMQSSKVMPLMGSDPTVFRNLGFSFAVSPGSTYVFDEPDAPENCLTQQVGGDASSKARIKAATLAKLIEKLSDPASPPDLHQRFALLATFPMVAQAEEILELMIRRCNVPCAPNMTPSELAAYKTARLAPMQIRVLALLKYWLHEFPDDFLRNPNVKAMFEQQMNELSTSPEPWSKTSASNMLETLRRLEASASTPIDESAERFPNAPGDAITSFLDVAEDDFVQAICYEDSRAFVKINAREFVDQAWSKRPESAPNITAMIARFNRMTSFVQATILGQDALARRVVVLKKFIKLSELFRAARNYNAVFAIYASLNANAIYRLKQTWEALPAKVRASFDELKTLFSVDNNSRAFRAEMKTLEPPCVPHLGLVLQDLTFIDDGNPDRHQHNMVNFQKMCIMADRIGWIRDCQRIPYRIDPALYGAALQYIQRTFVLVDVETLWTLSQLVEPRRKQPGA</sequence>
<feature type="domain" description="N-terminal Ras-GEF" evidence="5">
    <location>
        <begin position="231"/>
        <end position="363"/>
    </location>
</feature>
<evidence type="ECO:0008006" key="8">
    <source>
        <dbReference type="Google" id="ProtNLM"/>
    </source>
</evidence>
<feature type="region of interest" description="Disordered" evidence="3">
    <location>
        <begin position="20"/>
        <end position="46"/>
    </location>
</feature>
<dbReference type="PANTHER" id="PTHR23113:SF368">
    <property type="entry name" value="CELL DIVISION CONTROL PROTEIN 25"/>
    <property type="match status" value="1"/>
</dbReference>
<dbReference type="SMART" id="SM00147">
    <property type="entry name" value="RasGEF"/>
    <property type="match status" value="1"/>
</dbReference>
<evidence type="ECO:0000259" key="5">
    <source>
        <dbReference type="PROSITE" id="PS50212"/>
    </source>
</evidence>
<dbReference type="SMART" id="SM00229">
    <property type="entry name" value="RasGEFN"/>
    <property type="match status" value="1"/>
</dbReference>
<organism evidence="6 7">
    <name type="scientific">Plasmodiophora brassicae</name>
    <name type="common">Clubroot disease agent</name>
    <dbReference type="NCBI Taxonomy" id="37360"/>
    <lineage>
        <taxon>Eukaryota</taxon>
        <taxon>Sar</taxon>
        <taxon>Rhizaria</taxon>
        <taxon>Endomyxa</taxon>
        <taxon>Phytomyxea</taxon>
        <taxon>Plasmodiophorida</taxon>
        <taxon>Plasmodiophoridae</taxon>
        <taxon>Plasmodiophora</taxon>
    </lineage>
</organism>
<proteinExistence type="predicted"/>
<dbReference type="Pfam" id="PF00617">
    <property type="entry name" value="RasGEF"/>
    <property type="match status" value="1"/>
</dbReference>
<evidence type="ECO:0000256" key="2">
    <source>
        <dbReference type="PROSITE-ProRule" id="PRU00168"/>
    </source>
</evidence>